<dbReference type="NCBIfam" id="TIGR00758">
    <property type="entry name" value="UDG_fam4"/>
    <property type="match status" value="1"/>
</dbReference>
<dbReference type="SMART" id="SM00987">
    <property type="entry name" value="UreE_C"/>
    <property type="match status" value="1"/>
</dbReference>
<dbReference type="PANTHER" id="PTHR33693">
    <property type="entry name" value="TYPE-5 URACIL-DNA GLYCOSYLASE"/>
    <property type="match status" value="1"/>
</dbReference>
<dbReference type="InterPro" id="IPR005122">
    <property type="entry name" value="Uracil-DNA_glycosylase-like"/>
</dbReference>
<feature type="domain" description="Uracil-DNA glycosylase-like" evidence="11">
    <location>
        <begin position="285"/>
        <end position="446"/>
    </location>
</feature>
<dbReference type="Pfam" id="PF03167">
    <property type="entry name" value="UDG"/>
    <property type="match status" value="1"/>
</dbReference>
<evidence type="ECO:0000256" key="9">
    <source>
        <dbReference type="ARBA" id="ARBA00023204"/>
    </source>
</evidence>
<dbReference type="InterPro" id="IPR036895">
    <property type="entry name" value="Uracil-DNA_glycosylase-like_sf"/>
</dbReference>
<reference evidence="12" key="1">
    <citation type="submission" date="2022-03" db="EMBL/GenBank/DDBJ databases">
        <title>Genome Identification and Characterization of new species Bdellovibrio reynosense LBG001 sp. nov. from a Mexico soil sample.</title>
        <authorList>
            <person name="Camilli A."/>
            <person name="Ajao Y."/>
            <person name="Guo X."/>
        </authorList>
    </citation>
    <scope>NUCLEOTIDE SEQUENCE</scope>
    <source>
        <strain evidence="12">LBG001</strain>
    </source>
</reference>
<keyword evidence="6" id="KW-0378">Hydrolase</keyword>
<evidence type="ECO:0000313" key="12">
    <source>
        <dbReference type="EMBL" id="UOF00622.1"/>
    </source>
</evidence>
<keyword evidence="10" id="KW-0175">Coiled coil</keyword>
<dbReference type="RefSeq" id="WP_243536758.1">
    <property type="nucleotide sequence ID" value="NZ_CP093442.1"/>
</dbReference>
<keyword evidence="3" id="KW-0004">4Fe-4S</keyword>
<evidence type="ECO:0000256" key="8">
    <source>
        <dbReference type="ARBA" id="ARBA00023014"/>
    </source>
</evidence>
<comment type="similarity">
    <text evidence="1">Belongs to the uracil-DNA glycosylase (UDG) superfamily. Type 4 (UDGa) family.</text>
</comment>
<evidence type="ECO:0000256" key="6">
    <source>
        <dbReference type="ARBA" id="ARBA00022801"/>
    </source>
</evidence>
<evidence type="ECO:0000256" key="2">
    <source>
        <dbReference type="ARBA" id="ARBA00019403"/>
    </source>
</evidence>
<evidence type="ECO:0000256" key="7">
    <source>
        <dbReference type="ARBA" id="ARBA00023004"/>
    </source>
</evidence>
<dbReference type="Gene3D" id="3.40.470.10">
    <property type="entry name" value="Uracil-DNA glycosylase-like domain"/>
    <property type="match status" value="1"/>
</dbReference>
<evidence type="ECO:0000256" key="1">
    <source>
        <dbReference type="ARBA" id="ARBA00006521"/>
    </source>
</evidence>
<keyword evidence="4" id="KW-0479">Metal-binding</keyword>
<dbReference type="CDD" id="cd10030">
    <property type="entry name" value="UDG-F4_TTUDGA_SPO1dp_like"/>
    <property type="match status" value="1"/>
</dbReference>
<dbReference type="SMART" id="SM00986">
    <property type="entry name" value="UDG"/>
    <property type="match status" value="1"/>
</dbReference>
<dbReference type="Proteomes" id="UP000830116">
    <property type="component" value="Chromosome"/>
</dbReference>
<evidence type="ECO:0000256" key="3">
    <source>
        <dbReference type="ARBA" id="ARBA00022485"/>
    </source>
</evidence>
<accession>A0ABY4C6L9</accession>
<keyword evidence="13" id="KW-1185">Reference proteome</keyword>
<dbReference type="InterPro" id="IPR023875">
    <property type="entry name" value="DNA_repair_put"/>
</dbReference>
<keyword evidence="5" id="KW-0227">DNA damage</keyword>
<dbReference type="InterPro" id="IPR025404">
    <property type="entry name" value="DUF4130"/>
</dbReference>
<dbReference type="InterPro" id="IPR005273">
    <property type="entry name" value="Ura-DNA_glyco_family4"/>
</dbReference>
<organism evidence="12 13">
    <name type="scientific">Bdellovibrio reynosensis</name>
    <dbReference type="NCBI Taxonomy" id="2835041"/>
    <lineage>
        <taxon>Bacteria</taxon>
        <taxon>Pseudomonadati</taxon>
        <taxon>Bdellovibrionota</taxon>
        <taxon>Bdellovibrionia</taxon>
        <taxon>Bdellovibrionales</taxon>
        <taxon>Pseudobdellovibrionaceae</taxon>
        <taxon>Bdellovibrio</taxon>
    </lineage>
</organism>
<proteinExistence type="inferred from homology"/>
<dbReference type="SUPFAM" id="SSF52141">
    <property type="entry name" value="Uracil-DNA glycosylase-like"/>
    <property type="match status" value="1"/>
</dbReference>
<keyword evidence="9" id="KW-0234">DNA repair</keyword>
<evidence type="ECO:0000313" key="13">
    <source>
        <dbReference type="Proteomes" id="UP000830116"/>
    </source>
</evidence>
<evidence type="ECO:0000256" key="5">
    <source>
        <dbReference type="ARBA" id="ARBA00022763"/>
    </source>
</evidence>
<feature type="coiled-coil region" evidence="10">
    <location>
        <begin position="432"/>
        <end position="459"/>
    </location>
</feature>
<evidence type="ECO:0000256" key="10">
    <source>
        <dbReference type="SAM" id="Coils"/>
    </source>
</evidence>
<protein>
    <recommendedName>
        <fullName evidence="2">Type-4 uracil-DNA glycosylase</fullName>
    </recommendedName>
</protein>
<gene>
    <name evidence="12" type="ORF">MNR06_13035</name>
</gene>
<name>A0ABY4C6L9_9BACT</name>
<sequence length="463" mass="52368">MSLDSLDFEGWRSKAREYLVQGTLPQDTSWGSELGFVFESAKKTPVTAPKVPKEFLELAQAVSCARDDDRWLLLYRLLYRLNVENPQLLNILVDDDVRKAQLLAKSVRRDIHKMHAFVRFKKTFIDGEEAYVAWHKPEHLIIKMAAPFFARRFGDKPWSIFTPDGSAHWNLEELSFSKGMPQEEFEHEDPFDEVWKTYYKSIFNPARLKIKAMKAEMSPKYWSSLPEAEIIKDLIRDTPKRLQDMAEAPKYLAQVPTSYSWQDLKDAAAKCSACPLASKATQTVFGEGSLEADLMIVGEQPGDEEDLSGKAFVGPAGKVLAEALEKAGIIREKVYVTNAVKHFKWTAGESPEGKARIHKKPGGTEMHACKPWLEAEIALVKPKVIIALGVTAGTALYGRLVQVQSERERINTKSAFAEALTITWHPSAILRAMSEEEKLERMQNLISDLRKAFELATLKKLNL</sequence>
<dbReference type="InterPro" id="IPR051536">
    <property type="entry name" value="UDG_Type-4/5"/>
</dbReference>
<dbReference type="NCBIfam" id="TIGR03914">
    <property type="entry name" value="UDG_fam_dom"/>
    <property type="match status" value="1"/>
</dbReference>
<dbReference type="PANTHER" id="PTHR33693:SF9">
    <property type="entry name" value="TYPE-4 URACIL-DNA GLYCOSYLASE"/>
    <property type="match status" value="1"/>
</dbReference>
<keyword evidence="8" id="KW-0411">Iron-sulfur</keyword>
<evidence type="ECO:0000256" key="4">
    <source>
        <dbReference type="ARBA" id="ARBA00022723"/>
    </source>
</evidence>
<keyword evidence="7" id="KW-0408">Iron</keyword>
<evidence type="ECO:0000259" key="11">
    <source>
        <dbReference type="SMART" id="SM00986"/>
    </source>
</evidence>
<dbReference type="EMBL" id="CP093442">
    <property type="protein sequence ID" value="UOF00622.1"/>
    <property type="molecule type" value="Genomic_DNA"/>
</dbReference>
<dbReference type="NCBIfam" id="TIGR03915">
    <property type="entry name" value="SAM_7_link_chp"/>
    <property type="match status" value="1"/>
</dbReference>
<dbReference type="Pfam" id="PF13566">
    <property type="entry name" value="DUF4130"/>
    <property type="match status" value="1"/>
</dbReference>